<dbReference type="Proteomes" id="UP000078512">
    <property type="component" value="Unassembled WGS sequence"/>
</dbReference>
<keyword evidence="2" id="KW-1185">Reference proteome</keyword>
<protein>
    <submittedName>
        <fullName evidence="1">Uncharacterized protein</fullName>
    </submittedName>
</protein>
<name>A0A197K9U7_9FUNG</name>
<dbReference type="AlphaFoldDB" id="A0A197K9U7"/>
<evidence type="ECO:0000313" key="1">
    <source>
        <dbReference type="EMBL" id="OAQ33174.1"/>
    </source>
</evidence>
<gene>
    <name evidence="1" type="ORF">K457DRAFT_1872567</name>
</gene>
<dbReference type="OrthoDB" id="10413932at2759"/>
<dbReference type="EMBL" id="KV442022">
    <property type="protein sequence ID" value="OAQ33174.1"/>
    <property type="molecule type" value="Genomic_DNA"/>
</dbReference>
<organism evidence="1 2">
    <name type="scientific">Linnemannia elongata AG-77</name>
    <dbReference type="NCBI Taxonomy" id="1314771"/>
    <lineage>
        <taxon>Eukaryota</taxon>
        <taxon>Fungi</taxon>
        <taxon>Fungi incertae sedis</taxon>
        <taxon>Mucoromycota</taxon>
        <taxon>Mortierellomycotina</taxon>
        <taxon>Mortierellomycetes</taxon>
        <taxon>Mortierellales</taxon>
        <taxon>Mortierellaceae</taxon>
        <taxon>Linnemannia</taxon>
    </lineage>
</organism>
<proteinExistence type="predicted"/>
<accession>A0A197K9U7</accession>
<evidence type="ECO:0000313" key="2">
    <source>
        <dbReference type="Proteomes" id="UP000078512"/>
    </source>
</evidence>
<reference evidence="1 2" key="1">
    <citation type="submission" date="2016-05" db="EMBL/GenBank/DDBJ databases">
        <title>Genome sequencing reveals origins of a unique bacterial endosymbiosis in the earliest lineages of terrestrial Fungi.</title>
        <authorList>
            <consortium name="DOE Joint Genome Institute"/>
            <person name="Uehling J."/>
            <person name="Gryganskyi A."/>
            <person name="Hameed K."/>
            <person name="Tschaplinski T."/>
            <person name="Misztal P."/>
            <person name="Wu S."/>
            <person name="Desiro A."/>
            <person name="Vande Pol N."/>
            <person name="Du Z.-Y."/>
            <person name="Zienkiewicz A."/>
            <person name="Zienkiewicz K."/>
            <person name="Morin E."/>
            <person name="Tisserant E."/>
            <person name="Splivallo R."/>
            <person name="Hainaut M."/>
            <person name="Henrissat B."/>
            <person name="Ohm R."/>
            <person name="Kuo A."/>
            <person name="Yan J."/>
            <person name="Lipzen A."/>
            <person name="Nolan M."/>
            <person name="Labutti K."/>
            <person name="Barry K."/>
            <person name="Goldstein A."/>
            <person name="Labbe J."/>
            <person name="Schadt C."/>
            <person name="Tuskan G."/>
            <person name="Grigoriev I."/>
            <person name="Martin F."/>
            <person name="Vilgalys R."/>
            <person name="Bonito G."/>
        </authorList>
    </citation>
    <scope>NUCLEOTIDE SEQUENCE [LARGE SCALE GENOMIC DNA]</scope>
    <source>
        <strain evidence="1 2">AG-77</strain>
    </source>
</reference>
<sequence>MEWVRLGYLTGQYSSLPARFPSLQRLVTVASSLPSLKALALADTLPDTATLASSPIEWWFETDTTITALRNREEDLFQFSANDSGLLQLVRRTNLNLKLRLAQVELGIQGYQERRLMRHSMQQALSNPLKLTQDDTLAQRILSSVLLPNVNNPITLELATTKHLRTFLRQDTPPDSNSSTQPEADSLKQRRLFWSTQIQHRARAMCQTTAQNNLTKAD</sequence>